<dbReference type="Proteomes" id="UP000694542">
    <property type="component" value="Chromosome X"/>
</dbReference>
<dbReference type="SUPFAM" id="SSF56784">
    <property type="entry name" value="HAD-like"/>
    <property type="match status" value="1"/>
</dbReference>
<gene>
    <name evidence="1" type="primary">PUDP</name>
</gene>
<dbReference type="InterPro" id="IPR036412">
    <property type="entry name" value="HAD-like_sf"/>
</dbReference>
<dbReference type="InterPro" id="IPR023214">
    <property type="entry name" value="HAD_sf"/>
</dbReference>
<dbReference type="InterPro" id="IPR041492">
    <property type="entry name" value="HAD_2"/>
</dbReference>
<name>A0A8C0YXN0_CANLF</name>
<sequence>MYLVETRGIAHTPKRRPVFVSADTERLYSVVFQEICDRYGKKYSWDVKSLVMGKKATEAAQIVIDVLQLPMSKEELVDESQMKLKELFPTAALMPGVEKLIHHLREHGVPLAVATSSSLLSFEMKTSRHKEFFSLFDHIVLGDDPEVKNGKPDPDIFLACAKRFSPPPPMEKNFTWYYPLKREFNIKTILASIKEITEAPKGLQDVASYDIQRATVYSAELGSRKEDKWKL</sequence>
<accession>A0A8C0YXN0</accession>
<dbReference type="PANTHER" id="PTHR18901:SF38">
    <property type="entry name" value="PSEUDOURIDINE-5'-PHOSPHATASE"/>
    <property type="match status" value="1"/>
</dbReference>
<dbReference type="Pfam" id="PF13419">
    <property type="entry name" value="HAD_2"/>
    <property type="match status" value="1"/>
</dbReference>
<dbReference type="PANTHER" id="PTHR18901">
    <property type="entry name" value="2-DEOXYGLUCOSE-6-PHOSPHATE PHOSPHATASE 2"/>
    <property type="match status" value="1"/>
</dbReference>
<evidence type="ECO:0000313" key="2">
    <source>
        <dbReference type="Proteomes" id="UP000694542"/>
    </source>
</evidence>
<dbReference type="AlphaFoldDB" id="A0A8C0YXN0"/>
<proteinExistence type="predicted"/>
<reference evidence="1" key="2">
    <citation type="submission" date="2025-08" db="UniProtKB">
        <authorList>
            <consortium name="Ensembl"/>
        </authorList>
    </citation>
    <scope>IDENTIFICATION</scope>
</reference>
<dbReference type="FunFam" id="1.10.150.240:FF:000001">
    <property type="entry name" value="Haloacid dehalogenase-like hydrolase domain"/>
    <property type="match status" value="1"/>
</dbReference>
<dbReference type="Gene3D" id="3.40.50.1000">
    <property type="entry name" value="HAD superfamily/HAD-like"/>
    <property type="match status" value="1"/>
</dbReference>
<dbReference type="InterPro" id="IPR023198">
    <property type="entry name" value="PGP-like_dom2"/>
</dbReference>
<dbReference type="FunFam" id="3.40.50.1000:FF:000334">
    <property type="entry name" value="2-deoxyglucose-6-phosphate phosphatase, putative"/>
    <property type="match status" value="1"/>
</dbReference>
<reference evidence="1" key="1">
    <citation type="submission" date="2018-10" db="EMBL/GenBank/DDBJ databases">
        <title>De novo assembly of a Great Dane genome.</title>
        <authorList>
            <person name="Kidd J.M."/>
            <person name="Pendleton A.L."/>
            <person name="Shen F."/>
            <person name="Emery S."/>
        </authorList>
    </citation>
    <scope>NUCLEOTIDE SEQUENCE [LARGE SCALE GENOMIC DNA]</scope>
    <source>
        <strain evidence="1">Great Dane</strain>
    </source>
</reference>
<organism evidence="1 2">
    <name type="scientific">Canis lupus familiaris</name>
    <name type="common">Dog</name>
    <name type="synonym">Canis familiaris</name>
    <dbReference type="NCBI Taxonomy" id="9615"/>
    <lineage>
        <taxon>Eukaryota</taxon>
        <taxon>Metazoa</taxon>
        <taxon>Chordata</taxon>
        <taxon>Craniata</taxon>
        <taxon>Vertebrata</taxon>
        <taxon>Euteleostomi</taxon>
        <taxon>Mammalia</taxon>
        <taxon>Eutheria</taxon>
        <taxon>Laurasiatheria</taxon>
        <taxon>Carnivora</taxon>
        <taxon>Caniformia</taxon>
        <taxon>Canidae</taxon>
        <taxon>Canis</taxon>
    </lineage>
</organism>
<dbReference type="GO" id="GO:0003824">
    <property type="term" value="F:catalytic activity"/>
    <property type="evidence" value="ECO:0007669"/>
    <property type="project" value="UniProtKB-ARBA"/>
</dbReference>
<evidence type="ECO:0000313" key="1">
    <source>
        <dbReference type="Ensembl" id="ENSCAFP00040021520.1"/>
    </source>
</evidence>
<dbReference type="Ensembl" id="ENSCAFT00040024757.1">
    <property type="protein sequence ID" value="ENSCAFP00040021520.1"/>
    <property type="gene ID" value="ENSCAFG00040013421.1"/>
</dbReference>
<protein>
    <submittedName>
        <fullName evidence="1">Pseudouridine 5'-phosphatase</fullName>
    </submittedName>
</protein>
<dbReference type="Gene3D" id="1.10.150.240">
    <property type="entry name" value="Putative phosphatase, domain 2"/>
    <property type="match status" value="1"/>
</dbReference>